<reference evidence="2" key="1">
    <citation type="journal article" date="2021" name="BMC Genomics">
        <title>Chromosome-level genome assembly and manually-curated proteome of model necrotroph Parastagonospora nodorum Sn15 reveals a genome-wide trove of candidate effector homologs, and redundancy of virulence-related functions within an accessory chromosome.</title>
        <authorList>
            <person name="Bertazzoni S."/>
            <person name="Jones D.A.B."/>
            <person name="Phan H.T."/>
            <person name="Tan K.-C."/>
            <person name="Hane J.K."/>
        </authorList>
    </citation>
    <scope>NUCLEOTIDE SEQUENCE [LARGE SCALE GENOMIC DNA]</scope>
    <source>
        <strain evidence="2">SN15 / ATCC MYA-4574 / FGSC 10173)</strain>
    </source>
</reference>
<evidence type="ECO:0000313" key="2">
    <source>
        <dbReference type="Proteomes" id="UP000663193"/>
    </source>
</evidence>
<dbReference type="RefSeq" id="XP_001805010.1">
    <property type="nucleotide sequence ID" value="XM_001804958.1"/>
</dbReference>
<organism evidence="1 2">
    <name type="scientific">Phaeosphaeria nodorum (strain SN15 / ATCC MYA-4574 / FGSC 10173)</name>
    <name type="common">Glume blotch fungus</name>
    <name type="synonym">Parastagonospora nodorum</name>
    <dbReference type="NCBI Taxonomy" id="321614"/>
    <lineage>
        <taxon>Eukaryota</taxon>
        <taxon>Fungi</taxon>
        <taxon>Dikarya</taxon>
        <taxon>Ascomycota</taxon>
        <taxon>Pezizomycotina</taxon>
        <taxon>Dothideomycetes</taxon>
        <taxon>Pleosporomycetidae</taxon>
        <taxon>Pleosporales</taxon>
        <taxon>Pleosporineae</taxon>
        <taxon>Phaeosphaeriaceae</taxon>
        <taxon>Parastagonospora</taxon>
    </lineage>
</organism>
<sequence length="152" mass="16146">MPRQVCCVDWRNAGTKSPQNVEPSISEGCRFPINQLLADPLQIFLCLHDRGSSFLTVKRGKLATAFTQSTPFSDSSSTGRICTVGSEGQLKTLKTGSGLRCAKSVSRWLPLHPVAPYDLDGAHGAMGPGLPRIIPADVGAGPAKNKDDDGVQ</sequence>
<protein>
    <submittedName>
        <fullName evidence="1">Uncharacterized protein</fullName>
    </submittedName>
</protein>
<dbReference type="KEGG" id="pno:SNOG_14835"/>
<name>A0A7U2F0Y6_PHANO</name>
<dbReference type="AlphaFoldDB" id="A0A7U2F0Y6"/>
<dbReference type="EMBL" id="CP069027">
    <property type="protein sequence ID" value="QRC94670.1"/>
    <property type="molecule type" value="Genomic_DNA"/>
</dbReference>
<proteinExistence type="predicted"/>
<gene>
    <name evidence="1" type="ORF">JI435_148350</name>
</gene>
<dbReference type="Proteomes" id="UP000663193">
    <property type="component" value="Chromosome 5"/>
</dbReference>
<accession>A0A7U2F0Y6</accession>
<keyword evidence="2" id="KW-1185">Reference proteome</keyword>
<evidence type="ECO:0000313" key="1">
    <source>
        <dbReference type="EMBL" id="QRC94670.1"/>
    </source>
</evidence>
<dbReference type="VEuPathDB" id="FungiDB:JI435_148350"/>